<keyword evidence="3" id="KW-1185">Reference proteome</keyword>
<dbReference type="AlphaFoldDB" id="A0A1U9JTQ0"/>
<dbReference type="Pfam" id="PF10691">
    <property type="entry name" value="DUF2497"/>
    <property type="match status" value="1"/>
</dbReference>
<dbReference type="InterPro" id="IPR019632">
    <property type="entry name" value="DUF2497"/>
</dbReference>
<reference evidence="2 3" key="1">
    <citation type="journal article" date="2010" name="Science">
        <title>Genomic comparison of the ants Camponotus floridanus and Harpegnathos saltator.</title>
        <authorList>
            <person name="Bonasio R."/>
            <person name="Zhang G."/>
            <person name="Ye C."/>
            <person name="Mutti N.S."/>
            <person name="Fang X."/>
            <person name="Qin N."/>
            <person name="Donahue G."/>
            <person name="Yang P."/>
            <person name="Li Q."/>
            <person name="Li C."/>
            <person name="Zhang P."/>
            <person name="Huang Z."/>
            <person name="Berger S.L."/>
            <person name="Reinberg D."/>
            <person name="Wang J."/>
            <person name="Liebig J."/>
        </authorList>
    </citation>
    <scope>NUCLEOTIDE SEQUENCE [LARGE SCALE GENOMIC DNA]</scope>
    <source>
        <strain evidence="2 3">Hsal</strain>
    </source>
</reference>
<gene>
    <name evidence="2" type="ORF">BHV28_05260</name>
</gene>
<accession>A0A1U9JTQ0</accession>
<evidence type="ECO:0000313" key="2">
    <source>
        <dbReference type="EMBL" id="AQS41233.1"/>
    </source>
</evidence>
<evidence type="ECO:0000313" key="3">
    <source>
        <dbReference type="Proteomes" id="UP000188912"/>
    </source>
</evidence>
<evidence type="ECO:0000256" key="1">
    <source>
        <dbReference type="SAM" id="MobiDB-lite"/>
    </source>
</evidence>
<feature type="region of interest" description="Disordered" evidence="1">
    <location>
        <begin position="133"/>
        <end position="160"/>
    </location>
</feature>
<protein>
    <recommendedName>
        <fullName evidence="4">DUF2497 domain-containing protein</fullName>
    </recommendedName>
</protein>
<reference evidence="2 3" key="2">
    <citation type="journal article" date="2016" name="Sci. Rep.">
        <title>The genome of Rhizobiales bacteria in predatory ants reveals urease gene functions but no genes for nitrogen fixation.</title>
        <authorList>
            <person name="Neuvonen M.M."/>
            <person name="Tamarit D."/>
            <person name="Naslund K."/>
            <person name="Liebig J."/>
            <person name="Feldhaar H."/>
            <person name="Moran N.A."/>
            <person name="Guy L."/>
            <person name="Andersson S.G."/>
        </authorList>
    </citation>
    <scope>NUCLEOTIDE SEQUENCE [LARGE SCALE GENOMIC DNA]</scope>
    <source>
        <strain evidence="2 3">Hsal</strain>
    </source>
</reference>
<name>A0A1U9JTQ0_9HYPH</name>
<dbReference type="KEGG" id="thd:BHV28_05260"/>
<feature type="compositionally biased region" description="Polar residues" evidence="1">
    <location>
        <begin position="67"/>
        <end position="76"/>
    </location>
</feature>
<organism evidence="2 3">
    <name type="scientific">Candidatus Tokpelaia hoelldobleri</name>
    <dbReference type="NCBI Taxonomy" id="1902579"/>
    <lineage>
        <taxon>Bacteria</taxon>
        <taxon>Pseudomonadati</taxon>
        <taxon>Pseudomonadota</taxon>
        <taxon>Alphaproteobacteria</taxon>
        <taxon>Hyphomicrobiales</taxon>
        <taxon>Candidatus Tokpelaia</taxon>
    </lineage>
</organism>
<dbReference type="EMBL" id="CP017315">
    <property type="protein sequence ID" value="AQS41233.1"/>
    <property type="molecule type" value="Genomic_DNA"/>
</dbReference>
<evidence type="ECO:0008006" key="4">
    <source>
        <dbReference type="Google" id="ProtNLM"/>
    </source>
</evidence>
<dbReference type="STRING" id="1902579.BHV28_05260"/>
<dbReference type="Proteomes" id="UP000188912">
    <property type="component" value="Chromosome"/>
</dbReference>
<proteinExistence type="predicted"/>
<feature type="region of interest" description="Disordered" evidence="1">
    <location>
        <begin position="26"/>
        <end position="83"/>
    </location>
</feature>
<sequence>MVQNSSAMQEPHMDELLASIREIIEENTGVLSTEPEPQNDRPQAAPAFGRSSSTSGADIYGRPRQPVNDTGFSTRANQRDETVPVHDAMSALAARIGLRADNTHVPAAQQQIQVPQQSRPQTAVVRPLRPEIAPVLNEGGPSRPQPQKSPVPDMRKQAAVQQSREVAERELRSGIERSTEQILRPYITQWLDEHFRQLFERILQEEVQRLMQSLRR</sequence>